<dbReference type="InterPro" id="IPR001001">
    <property type="entry name" value="DNA_polIII_beta"/>
</dbReference>
<evidence type="ECO:0000256" key="2">
    <source>
        <dbReference type="ARBA" id="ARBA00010752"/>
    </source>
</evidence>
<comment type="similarity">
    <text evidence="2">Belongs to the beta sliding clamp family.</text>
</comment>
<dbReference type="GO" id="GO:0003887">
    <property type="term" value="F:DNA-directed DNA polymerase activity"/>
    <property type="evidence" value="ECO:0007669"/>
    <property type="project" value="UniProtKB-KW"/>
</dbReference>
<dbReference type="Pfam" id="PF02767">
    <property type="entry name" value="DNA_pol3_beta_2"/>
    <property type="match status" value="1"/>
</dbReference>
<dbReference type="EMBL" id="LAZR01054842">
    <property type="protein sequence ID" value="KKK77678.1"/>
    <property type="molecule type" value="Genomic_DNA"/>
</dbReference>
<dbReference type="GO" id="GO:0009360">
    <property type="term" value="C:DNA polymerase III complex"/>
    <property type="evidence" value="ECO:0007669"/>
    <property type="project" value="InterPro"/>
</dbReference>
<gene>
    <name evidence="11" type="ORF">LCGC14_2851180</name>
</gene>
<comment type="subcellular location">
    <subcellularLocation>
        <location evidence="1">Cytoplasm</location>
    </subcellularLocation>
</comment>
<keyword evidence="7" id="KW-0239">DNA-directed DNA polymerase</keyword>
<protein>
    <recommendedName>
        <fullName evidence="12">DNA polymerase III beta sliding clamp central domain-containing protein</fullName>
    </recommendedName>
</protein>
<dbReference type="SUPFAM" id="SSF55979">
    <property type="entry name" value="DNA clamp"/>
    <property type="match status" value="2"/>
</dbReference>
<evidence type="ECO:0000259" key="9">
    <source>
        <dbReference type="Pfam" id="PF00712"/>
    </source>
</evidence>
<evidence type="ECO:0000256" key="7">
    <source>
        <dbReference type="ARBA" id="ARBA00022932"/>
    </source>
</evidence>
<dbReference type="PANTHER" id="PTHR30478">
    <property type="entry name" value="DNA POLYMERASE III SUBUNIT BETA"/>
    <property type="match status" value="1"/>
</dbReference>
<organism evidence="11">
    <name type="scientific">marine sediment metagenome</name>
    <dbReference type="NCBI Taxonomy" id="412755"/>
    <lineage>
        <taxon>unclassified sequences</taxon>
        <taxon>metagenomes</taxon>
        <taxon>ecological metagenomes</taxon>
    </lineage>
</organism>
<evidence type="ECO:0000313" key="11">
    <source>
        <dbReference type="EMBL" id="KKK77678.1"/>
    </source>
</evidence>
<dbReference type="Pfam" id="PF00712">
    <property type="entry name" value="DNA_pol3_beta"/>
    <property type="match status" value="1"/>
</dbReference>
<keyword evidence="5" id="KW-0548">Nucleotidyltransferase</keyword>
<evidence type="ECO:0000256" key="8">
    <source>
        <dbReference type="ARBA" id="ARBA00023125"/>
    </source>
</evidence>
<comment type="caution">
    <text evidence="11">The sequence shown here is derived from an EMBL/GenBank/DDBJ whole genome shotgun (WGS) entry which is preliminary data.</text>
</comment>
<dbReference type="InterPro" id="IPR046938">
    <property type="entry name" value="DNA_clamp_sf"/>
</dbReference>
<accession>A0A0F8Y8H7</accession>
<dbReference type="GO" id="GO:0003677">
    <property type="term" value="F:DNA binding"/>
    <property type="evidence" value="ECO:0007669"/>
    <property type="project" value="UniProtKB-KW"/>
</dbReference>
<keyword evidence="8" id="KW-0238">DNA-binding</keyword>
<feature type="domain" description="DNA polymerase III beta sliding clamp central" evidence="10">
    <location>
        <begin position="139"/>
        <end position="238"/>
    </location>
</feature>
<keyword evidence="4" id="KW-0808">Transferase</keyword>
<feature type="non-terminal residue" evidence="11">
    <location>
        <position position="238"/>
    </location>
</feature>
<evidence type="ECO:0000256" key="6">
    <source>
        <dbReference type="ARBA" id="ARBA00022705"/>
    </source>
</evidence>
<dbReference type="InterPro" id="IPR022637">
    <property type="entry name" value="DNA_polIII_beta_cen"/>
</dbReference>
<keyword evidence="6" id="KW-0235">DNA replication</keyword>
<keyword evidence="3" id="KW-0963">Cytoplasm</keyword>
<dbReference type="Gene3D" id="3.10.150.10">
    <property type="entry name" value="DNA Polymerase III, subunit A, domain 2"/>
    <property type="match status" value="2"/>
</dbReference>
<dbReference type="PANTHER" id="PTHR30478:SF0">
    <property type="entry name" value="BETA SLIDING CLAMP"/>
    <property type="match status" value="1"/>
</dbReference>
<evidence type="ECO:0008006" key="12">
    <source>
        <dbReference type="Google" id="ProtNLM"/>
    </source>
</evidence>
<evidence type="ECO:0000256" key="1">
    <source>
        <dbReference type="ARBA" id="ARBA00004496"/>
    </source>
</evidence>
<dbReference type="GO" id="GO:0006271">
    <property type="term" value="P:DNA strand elongation involved in DNA replication"/>
    <property type="evidence" value="ECO:0007669"/>
    <property type="project" value="TreeGrafter"/>
</dbReference>
<proteinExistence type="inferred from homology"/>
<evidence type="ECO:0000256" key="3">
    <source>
        <dbReference type="ARBA" id="ARBA00022490"/>
    </source>
</evidence>
<reference evidence="11" key="1">
    <citation type="journal article" date="2015" name="Nature">
        <title>Complex archaea that bridge the gap between prokaryotes and eukaryotes.</title>
        <authorList>
            <person name="Spang A."/>
            <person name="Saw J.H."/>
            <person name="Jorgensen S.L."/>
            <person name="Zaremba-Niedzwiedzka K."/>
            <person name="Martijn J."/>
            <person name="Lind A.E."/>
            <person name="van Eijk R."/>
            <person name="Schleper C."/>
            <person name="Guy L."/>
            <person name="Ettema T.J."/>
        </authorList>
    </citation>
    <scope>NUCLEOTIDE SEQUENCE</scope>
</reference>
<dbReference type="AlphaFoldDB" id="A0A0F8Y8H7"/>
<name>A0A0F8Y8H7_9ZZZZ</name>
<sequence>MKIKCDAKRLDYACGVAKQVIAKRSMLPVTQFALVTAKHGKVTICATDLETLVSVNLDAEVEESGTCLINPTRCQEFIKGEKGKIMVSDLDKLTTEVRSESGGAIKMAVTDGVADMKQLSTKIGGFASTVKLPDGLGESIKTALHCVATEDSRPVLAGASFKFTEEKLILASADGFRLITVEVDHKSKETQEFIIPAKPLRLVSQYIKGNLRFACDDGHVWFIGDGITIASQRIQGTY</sequence>
<feature type="domain" description="DNA polymerase III beta sliding clamp N-terminal" evidence="9">
    <location>
        <begin position="1"/>
        <end position="79"/>
    </location>
</feature>
<evidence type="ECO:0000256" key="5">
    <source>
        <dbReference type="ARBA" id="ARBA00022695"/>
    </source>
</evidence>
<dbReference type="GO" id="GO:0008408">
    <property type="term" value="F:3'-5' exonuclease activity"/>
    <property type="evidence" value="ECO:0007669"/>
    <property type="project" value="InterPro"/>
</dbReference>
<evidence type="ECO:0000256" key="4">
    <source>
        <dbReference type="ARBA" id="ARBA00022679"/>
    </source>
</evidence>
<dbReference type="InterPro" id="IPR022634">
    <property type="entry name" value="DNA_polIII_beta_N"/>
</dbReference>
<evidence type="ECO:0000259" key="10">
    <source>
        <dbReference type="Pfam" id="PF02767"/>
    </source>
</evidence>
<dbReference type="GO" id="GO:0005737">
    <property type="term" value="C:cytoplasm"/>
    <property type="evidence" value="ECO:0007669"/>
    <property type="project" value="UniProtKB-SubCell"/>
</dbReference>